<comment type="caution">
    <text evidence="2">The sequence shown here is derived from an EMBL/GenBank/DDBJ whole genome shotgun (WGS) entry which is preliminary data.</text>
</comment>
<dbReference type="InterPro" id="IPR013321">
    <property type="entry name" value="Arc_rbn_hlx_hlx"/>
</dbReference>
<protein>
    <submittedName>
        <fullName evidence="2">Ribbon-helix-helix domain-containing protein</fullName>
    </submittedName>
</protein>
<accession>A0ABD5RSX7</accession>
<feature type="compositionally biased region" description="Basic and acidic residues" evidence="1">
    <location>
        <begin position="75"/>
        <end position="88"/>
    </location>
</feature>
<reference evidence="2 3" key="1">
    <citation type="journal article" date="2019" name="Int. J. Syst. Evol. Microbiol.">
        <title>The Global Catalogue of Microorganisms (GCM) 10K type strain sequencing project: providing services to taxonomists for standard genome sequencing and annotation.</title>
        <authorList>
            <consortium name="The Broad Institute Genomics Platform"/>
            <consortium name="The Broad Institute Genome Sequencing Center for Infectious Disease"/>
            <person name="Wu L."/>
            <person name="Ma J."/>
        </authorList>
    </citation>
    <scope>NUCLEOTIDE SEQUENCE [LARGE SCALE GENOMIC DNA]</scope>
    <source>
        <strain evidence="2 3">CGMCC 1.12543</strain>
    </source>
</reference>
<dbReference type="Gene3D" id="1.10.1220.10">
    <property type="entry name" value="Met repressor-like"/>
    <property type="match status" value="1"/>
</dbReference>
<gene>
    <name evidence="2" type="ORF">ACFPYI_19135</name>
</gene>
<name>A0ABD5RSX7_9EURY</name>
<evidence type="ECO:0000256" key="1">
    <source>
        <dbReference type="SAM" id="MobiDB-lite"/>
    </source>
</evidence>
<keyword evidence="3" id="KW-1185">Reference proteome</keyword>
<dbReference type="EMBL" id="JBHSQH010000001">
    <property type="protein sequence ID" value="MFC5973449.1"/>
    <property type="molecule type" value="Genomic_DNA"/>
</dbReference>
<feature type="region of interest" description="Disordered" evidence="1">
    <location>
        <begin position="75"/>
        <end position="94"/>
    </location>
</feature>
<dbReference type="Proteomes" id="UP001596099">
    <property type="component" value="Unassembled WGS sequence"/>
</dbReference>
<proteinExistence type="predicted"/>
<dbReference type="RefSeq" id="WP_247417996.1">
    <property type="nucleotide sequence ID" value="NZ_JALLGW010000001.1"/>
</dbReference>
<dbReference type="InterPro" id="IPR010985">
    <property type="entry name" value="Ribbon_hlx_hlx"/>
</dbReference>
<evidence type="ECO:0000313" key="2">
    <source>
        <dbReference type="EMBL" id="MFC5973449.1"/>
    </source>
</evidence>
<organism evidence="2 3">
    <name type="scientific">Halomarina salina</name>
    <dbReference type="NCBI Taxonomy" id="1872699"/>
    <lineage>
        <taxon>Archaea</taxon>
        <taxon>Methanobacteriati</taxon>
        <taxon>Methanobacteriota</taxon>
        <taxon>Stenosarchaea group</taxon>
        <taxon>Halobacteria</taxon>
        <taxon>Halobacteriales</taxon>
        <taxon>Natronomonadaceae</taxon>
        <taxon>Halomarina</taxon>
    </lineage>
</organism>
<evidence type="ECO:0000313" key="3">
    <source>
        <dbReference type="Proteomes" id="UP001596099"/>
    </source>
</evidence>
<dbReference type="SUPFAM" id="SSF47598">
    <property type="entry name" value="Ribbon-helix-helix"/>
    <property type="match status" value="1"/>
</dbReference>
<dbReference type="AlphaFoldDB" id="A0ABD5RSX7"/>
<dbReference type="CDD" id="cd22231">
    <property type="entry name" value="RHH_NikR_HicB-like"/>
    <property type="match status" value="1"/>
</dbReference>
<sequence length="94" mass="10721">MSGATTENDGDDEIVTVNFKVTQAFLDDIDSTWQGRGFNSRSEFIRYTLRDATEFPTFDRDELIALLQAEEDVREERTMSAAEAREQFGSDTNE</sequence>